<keyword evidence="5" id="KW-0378">Hydrolase</keyword>
<evidence type="ECO:0000256" key="10">
    <source>
        <dbReference type="ARBA" id="ARBA00066964"/>
    </source>
</evidence>
<dbReference type="FunFam" id="3.90.550.10:FF:000164">
    <property type="entry name" value="Beta-(1-3)-glucosyl transferase"/>
    <property type="match status" value="1"/>
</dbReference>
<dbReference type="InterPro" id="IPR001173">
    <property type="entry name" value="Glyco_trans_2-like"/>
</dbReference>
<evidence type="ECO:0000256" key="1">
    <source>
        <dbReference type="ARBA" id="ARBA00004141"/>
    </source>
</evidence>
<organism evidence="15 16">
    <name type="scientific">Pelomicrobium methylotrophicum</name>
    <dbReference type="NCBI Taxonomy" id="2602750"/>
    <lineage>
        <taxon>Bacteria</taxon>
        <taxon>Pseudomonadati</taxon>
        <taxon>Pseudomonadota</taxon>
        <taxon>Hydrogenophilia</taxon>
        <taxon>Hydrogenophilia incertae sedis</taxon>
        <taxon>Pelomicrobium</taxon>
    </lineage>
</organism>
<keyword evidence="4 13" id="KW-0812">Transmembrane</keyword>
<dbReference type="InterPro" id="IPR000490">
    <property type="entry name" value="Glyco_hydro_17"/>
</dbReference>
<evidence type="ECO:0000256" key="6">
    <source>
        <dbReference type="ARBA" id="ARBA00022842"/>
    </source>
</evidence>
<feature type="transmembrane region" description="Helical" evidence="13">
    <location>
        <begin position="378"/>
        <end position="400"/>
    </location>
</feature>
<evidence type="ECO:0000256" key="7">
    <source>
        <dbReference type="ARBA" id="ARBA00022989"/>
    </source>
</evidence>
<dbReference type="Pfam" id="PF00332">
    <property type="entry name" value="Glyco_hydro_17"/>
    <property type="match status" value="1"/>
</dbReference>
<feature type="transmembrane region" description="Helical" evidence="13">
    <location>
        <begin position="321"/>
        <end position="339"/>
    </location>
</feature>
<dbReference type="SUPFAM" id="SSF51445">
    <property type="entry name" value="(Trans)glycosidases"/>
    <property type="match status" value="1"/>
</dbReference>
<keyword evidence="2" id="KW-0328">Glycosyltransferase</keyword>
<dbReference type="InterPro" id="IPR029044">
    <property type="entry name" value="Nucleotide-diphossugar_trans"/>
</dbReference>
<reference evidence="15 16" key="1">
    <citation type="submission" date="2019-08" db="EMBL/GenBank/DDBJ databases">
        <title>Pelomicrobium methylotrophicum gen. nov., sp. nov. a moderately thermophilic, facultatively anaerobic, lithoautotrophic and methylotrophic bacterium isolated from a terrestrial mud volcano.</title>
        <authorList>
            <person name="Slobodkina G.B."/>
            <person name="Merkel A.Y."/>
            <person name="Slobodkin A.I."/>
        </authorList>
    </citation>
    <scope>NUCLEOTIDE SEQUENCE [LARGE SCALE GENOMIC DNA]</scope>
    <source>
        <strain evidence="15 16">SM250</strain>
    </source>
</reference>
<dbReference type="Pfam" id="PF13632">
    <property type="entry name" value="Glyco_trans_2_3"/>
    <property type="match status" value="1"/>
</dbReference>
<name>A0A5C7EKF6_9PROT</name>
<dbReference type="GO" id="GO:0005975">
    <property type="term" value="P:carbohydrate metabolic process"/>
    <property type="evidence" value="ECO:0007669"/>
    <property type="project" value="InterPro"/>
</dbReference>
<dbReference type="Proteomes" id="UP000321201">
    <property type="component" value="Unassembled WGS sequence"/>
</dbReference>
<dbReference type="OrthoDB" id="9806824at2"/>
<evidence type="ECO:0000256" key="4">
    <source>
        <dbReference type="ARBA" id="ARBA00022692"/>
    </source>
</evidence>
<keyword evidence="3 15" id="KW-0808">Transferase</keyword>
<dbReference type="SUPFAM" id="SSF53448">
    <property type="entry name" value="Nucleotide-diphospho-sugar transferases"/>
    <property type="match status" value="1"/>
</dbReference>
<dbReference type="PANTHER" id="PTHR43867">
    <property type="entry name" value="CELLULOSE SYNTHASE CATALYTIC SUBUNIT A [UDP-FORMING]"/>
    <property type="match status" value="1"/>
</dbReference>
<dbReference type="InterPro" id="IPR050321">
    <property type="entry name" value="Glycosyltr_2/OpgH_subfam"/>
</dbReference>
<keyword evidence="8 13" id="KW-0472">Membrane</keyword>
<evidence type="ECO:0000256" key="12">
    <source>
        <dbReference type="ARBA" id="ARBA00078564"/>
    </source>
</evidence>
<dbReference type="GO" id="GO:0005886">
    <property type="term" value="C:plasma membrane"/>
    <property type="evidence" value="ECO:0007669"/>
    <property type="project" value="TreeGrafter"/>
</dbReference>
<evidence type="ECO:0000256" key="3">
    <source>
        <dbReference type="ARBA" id="ARBA00022679"/>
    </source>
</evidence>
<feature type="transmembrane region" description="Helical" evidence="13">
    <location>
        <begin position="830"/>
        <end position="854"/>
    </location>
</feature>
<feature type="transmembrane region" description="Helical" evidence="13">
    <location>
        <begin position="689"/>
        <end position="711"/>
    </location>
</feature>
<sequence>MTLPTRAAPRFSVAAILIALGVAALNYSLWSHFNRPIAPAQFDAKVHGLAYSAFQRHQSPLEGRYPSEAEIAADLQLLSQYTDRIRTYTSTENAAIPRLARKVGLKVTAGAWLSRDKQRNDRELNALIAAAKGNRHIDRAIIGNETLLRRDLTPNELIGYLKAAKRKLKIPVSTAEPWHIWLKHPELAKHVDFITVHLLPYWEGVPVEAAVDHVLLRLQELRQKFPKKRIVIGEVGWPSHGDRVKQAVASTAHQARFLREFLARTRDLKLDYYLMEAFDQPWKITEEGRAGGYWGVFRADRTPKFPLAGPVVEDRHWPQKALAASFLAFPFVLWFAVAFRHFRLPGRIFFAGLIQAAAALVVWLVTMPFEFYLRPIDWAMLAVLVPALIAMIAILLANGFEFTEVLWRGRWQREFGPREIAPGKEQPFVSIHLACSREPPEMVILTLNSLAHLDYQNFEVLVIDNNTPDEALWKPVEAWCEKAGPRFRFFHLPQWPGFKAGALNFALQQTDPRAEVVGVVDADYAVSRHWLSSLMGHFDEPQVAVVQAPQAHRDFEANFFQRMCNWEFEGFFRIGMHHRNERNAIIQHGTMTLIRRSALEEAGGWAEWCICEDAELGLRLMHAGYETRYVDRVLGRGLTPVDFKAFKSQRFRWAFGAMQILKGHWGWLTGKSPLTAGQRYHFLTGWFSWFADALHFVFALASLVWTIGILAAPKHFTLPLDLFLIPVLGFFVAKAFFGPVLYAARVDCTWRDIVGASLASMALSHAIARGVFQGLVQKKGVFVRTAKSFHNRGRFAALLSVVREELLMLAALGLGLGLVLWALGDKREAVLWAAILGAQAVPYASALVTAVISARSREAARKMPQMALESAATMVRLEPPAAPGLRTTPAAREQARA</sequence>
<evidence type="ECO:0000256" key="13">
    <source>
        <dbReference type="SAM" id="Phobius"/>
    </source>
</evidence>
<dbReference type="EMBL" id="VPFL01000005">
    <property type="protein sequence ID" value="TXF12711.1"/>
    <property type="molecule type" value="Genomic_DNA"/>
</dbReference>
<keyword evidence="6" id="KW-0460">Magnesium</keyword>
<feature type="transmembrane region" description="Helical" evidence="13">
    <location>
        <begin position="723"/>
        <end position="744"/>
    </location>
</feature>
<gene>
    <name evidence="15" type="ORF">FR698_05130</name>
</gene>
<keyword evidence="7 13" id="KW-1133">Transmembrane helix</keyword>
<comment type="catalytic activity">
    <reaction evidence="9">
        <text>a 1,2-diacyl-sn-glycerol + UDP-alpha-D-glucose = a 1,2-diacyl-3-O-(beta-D-glucopyranosyl)-sn-glycerol + UDP + H(+)</text>
        <dbReference type="Rhea" id="RHEA:17285"/>
        <dbReference type="ChEBI" id="CHEBI:15378"/>
        <dbReference type="ChEBI" id="CHEBI:17815"/>
        <dbReference type="ChEBI" id="CHEBI:58223"/>
        <dbReference type="ChEBI" id="CHEBI:58885"/>
        <dbReference type="ChEBI" id="CHEBI:75799"/>
        <dbReference type="EC" id="2.4.1.336"/>
    </reaction>
</comment>
<dbReference type="EC" id="2.4.1.336" evidence="10"/>
<feature type="transmembrane region" description="Helical" evidence="13">
    <location>
        <begin position="806"/>
        <end position="824"/>
    </location>
</feature>
<dbReference type="Gene3D" id="3.20.20.80">
    <property type="entry name" value="Glycosidases"/>
    <property type="match status" value="1"/>
</dbReference>
<evidence type="ECO:0000256" key="2">
    <source>
        <dbReference type="ARBA" id="ARBA00022676"/>
    </source>
</evidence>
<dbReference type="InParanoid" id="A0A5C7EKF6"/>
<evidence type="ECO:0000256" key="8">
    <source>
        <dbReference type="ARBA" id="ARBA00023136"/>
    </source>
</evidence>
<dbReference type="Gene3D" id="3.90.550.10">
    <property type="entry name" value="Spore Coat Polysaccharide Biosynthesis Protein SpsA, Chain A"/>
    <property type="match status" value="1"/>
</dbReference>
<dbReference type="GO" id="GO:0004553">
    <property type="term" value="F:hydrolase activity, hydrolyzing O-glycosyl compounds"/>
    <property type="evidence" value="ECO:0007669"/>
    <property type="project" value="InterPro"/>
</dbReference>
<feature type="domain" description="Glycosyltransferase 2-like" evidence="14">
    <location>
        <begin position="519"/>
        <end position="707"/>
    </location>
</feature>
<comment type="subcellular location">
    <subcellularLocation>
        <location evidence="1">Membrane</location>
        <topology evidence="1">Multi-pass membrane protein</topology>
    </subcellularLocation>
</comment>
<evidence type="ECO:0000256" key="9">
    <source>
        <dbReference type="ARBA" id="ARBA00053004"/>
    </source>
</evidence>
<evidence type="ECO:0000256" key="11">
    <source>
        <dbReference type="ARBA" id="ARBA00068721"/>
    </source>
</evidence>
<evidence type="ECO:0000259" key="14">
    <source>
        <dbReference type="Pfam" id="PF13632"/>
    </source>
</evidence>
<feature type="transmembrane region" description="Helical" evidence="13">
    <location>
        <begin position="348"/>
        <end position="366"/>
    </location>
</feature>
<dbReference type="InterPro" id="IPR017853">
    <property type="entry name" value="GH"/>
</dbReference>
<accession>A0A5C7EKF6</accession>
<feature type="transmembrane region" description="Helical" evidence="13">
    <location>
        <begin position="12"/>
        <end position="30"/>
    </location>
</feature>
<dbReference type="AlphaFoldDB" id="A0A5C7EKF6"/>
<protein>
    <recommendedName>
        <fullName evidence="11">Beta-monoglucosyldiacylglycerol synthase</fullName>
        <ecNumber evidence="10">2.4.1.336</ecNumber>
    </recommendedName>
    <alternativeName>
        <fullName evidence="12">UDP-glucose:1,2-diacylglycerol 3-beta-D-glucosyltransferase</fullName>
    </alternativeName>
</protein>
<evidence type="ECO:0000256" key="5">
    <source>
        <dbReference type="ARBA" id="ARBA00022801"/>
    </source>
</evidence>
<evidence type="ECO:0000313" key="16">
    <source>
        <dbReference type="Proteomes" id="UP000321201"/>
    </source>
</evidence>
<keyword evidence="16" id="KW-1185">Reference proteome</keyword>
<dbReference type="GO" id="GO:0016758">
    <property type="term" value="F:hexosyltransferase activity"/>
    <property type="evidence" value="ECO:0007669"/>
    <property type="project" value="TreeGrafter"/>
</dbReference>
<comment type="caution">
    <text evidence="15">The sequence shown here is derived from an EMBL/GenBank/DDBJ whole genome shotgun (WGS) entry which is preliminary data.</text>
</comment>
<dbReference type="PANTHER" id="PTHR43867:SF4">
    <property type="entry name" value="BETA-(1-3)-GLUCOSYL TRANSFERASE"/>
    <property type="match status" value="1"/>
</dbReference>
<evidence type="ECO:0000313" key="15">
    <source>
        <dbReference type="EMBL" id="TXF12711.1"/>
    </source>
</evidence>
<proteinExistence type="predicted"/>